<keyword evidence="3" id="KW-1185">Reference proteome</keyword>
<evidence type="ECO:0000313" key="3">
    <source>
        <dbReference type="Proteomes" id="UP000789706"/>
    </source>
</evidence>
<dbReference type="InterPro" id="IPR036915">
    <property type="entry name" value="Cyclin-like_sf"/>
</dbReference>
<gene>
    <name evidence="2" type="ORF">DEBURN_LOCUS5122</name>
</gene>
<feature type="transmembrane region" description="Helical" evidence="1">
    <location>
        <begin position="43"/>
        <end position="65"/>
    </location>
</feature>
<name>A0A9N8ZWW3_9GLOM</name>
<evidence type="ECO:0000313" key="2">
    <source>
        <dbReference type="EMBL" id="CAG8509978.1"/>
    </source>
</evidence>
<dbReference type="GO" id="GO:0000307">
    <property type="term" value="C:cyclin-dependent protein kinase holoenzyme complex"/>
    <property type="evidence" value="ECO:0007669"/>
    <property type="project" value="TreeGrafter"/>
</dbReference>
<dbReference type="GO" id="GO:0005634">
    <property type="term" value="C:nucleus"/>
    <property type="evidence" value="ECO:0007669"/>
    <property type="project" value="TreeGrafter"/>
</dbReference>
<keyword evidence="1" id="KW-0472">Membrane</keyword>
<sequence length="314" mass="36289">MSLKQLSLFASKMIYFIWFNTYTNDGICGRFTESNPVREFYKFVYKLIYGIQAPYSLVLLTILYVGRLKLRSPAVVQQDNSGGTEYRAFVCALVVANKYLDDKCFINSAWVEALNTTALDLTQFEFEFLKSINYDLYVSEIQYNEWIQTLEGIINAGDQYICFKISSPEFQYTVHQQISMLRKRTYKIAFGDQFGCGMFVSASKRAKLDDQEVVSREMFSLPESSQRKIRQICKELMVLAKDVQLVVDNMGAYMILRDNITNLIESVSDNTLFPYIMNIMTIPEERYNSMKNMSDSDISGLLFITINPTNSNRQ</sequence>
<comment type="caution">
    <text evidence="2">The sequence shown here is derived from an EMBL/GenBank/DDBJ whole genome shotgun (WGS) entry which is preliminary data.</text>
</comment>
<dbReference type="CDD" id="cd20557">
    <property type="entry name" value="CYCLIN_ScPCL1-like"/>
    <property type="match status" value="1"/>
</dbReference>
<accession>A0A9N8ZWW3</accession>
<dbReference type="Gene3D" id="1.10.472.10">
    <property type="entry name" value="Cyclin-like"/>
    <property type="match status" value="1"/>
</dbReference>
<reference evidence="2" key="1">
    <citation type="submission" date="2021-06" db="EMBL/GenBank/DDBJ databases">
        <authorList>
            <person name="Kallberg Y."/>
            <person name="Tangrot J."/>
            <person name="Rosling A."/>
        </authorList>
    </citation>
    <scope>NUCLEOTIDE SEQUENCE</scope>
    <source>
        <strain evidence="2">AZ414A</strain>
    </source>
</reference>
<dbReference type="PANTHER" id="PTHR15615">
    <property type="match status" value="1"/>
</dbReference>
<organism evidence="2 3">
    <name type="scientific">Diversispora eburnea</name>
    <dbReference type="NCBI Taxonomy" id="1213867"/>
    <lineage>
        <taxon>Eukaryota</taxon>
        <taxon>Fungi</taxon>
        <taxon>Fungi incertae sedis</taxon>
        <taxon>Mucoromycota</taxon>
        <taxon>Glomeromycotina</taxon>
        <taxon>Glomeromycetes</taxon>
        <taxon>Diversisporales</taxon>
        <taxon>Diversisporaceae</taxon>
        <taxon>Diversispora</taxon>
    </lineage>
</organism>
<dbReference type="Pfam" id="PF08613">
    <property type="entry name" value="Cyclin"/>
    <property type="match status" value="1"/>
</dbReference>
<dbReference type="EMBL" id="CAJVPK010000435">
    <property type="protein sequence ID" value="CAG8509978.1"/>
    <property type="molecule type" value="Genomic_DNA"/>
</dbReference>
<dbReference type="GO" id="GO:0016538">
    <property type="term" value="F:cyclin-dependent protein serine/threonine kinase regulator activity"/>
    <property type="evidence" value="ECO:0007669"/>
    <property type="project" value="TreeGrafter"/>
</dbReference>
<dbReference type="OrthoDB" id="244495at2759"/>
<dbReference type="AlphaFoldDB" id="A0A9N8ZWW3"/>
<protein>
    <submittedName>
        <fullName evidence="2">2979_t:CDS:1</fullName>
    </submittedName>
</protein>
<proteinExistence type="predicted"/>
<keyword evidence="1" id="KW-0812">Transmembrane</keyword>
<dbReference type="PANTHER" id="PTHR15615:SF27">
    <property type="entry name" value="PHO85 CYCLIN CLG1"/>
    <property type="match status" value="1"/>
</dbReference>
<evidence type="ECO:0000256" key="1">
    <source>
        <dbReference type="SAM" id="Phobius"/>
    </source>
</evidence>
<keyword evidence="1" id="KW-1133">Transmembrane helix</keyword>
<dbReference type="Proteomes" id="UP000789706">
    <property type="component" value="Unassembled WGS sequence"/>
</dbReference>
<dbReference type="SUPFAM" id="SSF47954">
    <property type="entry name" value="Cyclin-like"/>
    <property type="match status" value="1"/>
</dbReference>
<dbReference type="GO" id="GO:0019901">
    <property type="term" value="F:protein kinase binding"/>
    <property type="evidence" value="ECO:0007669"/>
    <property type="project" value="InterPro"/>
</dbReference>
<dbReference type="InterPro" id="IPR013922">
    <property type="entry name" value="Cyclin_PHO80-like"/>
</dbReference>